<organism evidence="1 2">
    <name type="scientific">Monascus purpureus</name>
    <name type="common">Red mold</name>
    <name type="synonym">Monascus anka</name>
    <dbReference type="NCBI Taxonomy" id="5098"/>
    <lineage>
        <taxon>Eukaryota</taxon>
        <taxon>Fungi</taxon>
        <taxon>Dikarya</taxon>
        <taxon>Ascomycota</taxon>
        <taxon>Pezizomycotina</taxon>
        <taxon>Eurotiomycetes</taxon>
        <taxon>Eurotiomycetidae</taxon>
        <taxon>Eurotiales</taxon>
        <taxon>Aspergillaceae</taxon>
        <taxon>Monascus</taxon>
    </lineage>
</organism>
<gene>
    <name evidence="1" type="ORF">MPDQ_006324</name>
</gene>
<evidence type="ECO:0000313" key="1">
    <source>
        <dbReference type="EMBL" id="TQB72987.1"/>
    </source>
</evidence>
<evidence type="ECO:0000313" key="2">
    <source>
        <dbReference type="Proteomes" id="UP000319663"/>
    </source>
</evidence>
<keyword evidence="2" id="KW-1185">Reference proteome</keyword>
<name>A0A507QYT3_MONPU</name>
<dbReference type="Proteomes" id="UP000319663">
    <property type="component" value="Unassembled WGS sequence"/>
</dbReference>
<accession>A0A507QYT3</accession>
<sequence>MGSELTNRLPTVNPAVSRPEAAKSMDCAEFCCYFVFNNKLVPHTVGFGQFFATIFEPVRLVMVQRLLSSAEFKMDPLVSLYYSYPHARS</sequence>
<protein>
    <submittedName>
        <fullName evidence="1">Uncharacterized protein</fullName>
    </submittedName>
</protein>
<dbReference type="AlphaFoldDB" id="A0A507QYT3"/>
<proteinExistence type="predicted"/>
<comment type="caution">
    <text evidence="1">The sequence shown here is derived from an EMBL/GenBank/DDBJ whole genome shotgun (WGS) entry which is preliminary data.</text>
</comment>
<dbReference type="EMBL" id="VIFY01000053">
    <property type="protein sequence ID" value="TQB72987.1"/>
    <property type="molecule type" value="Genomic_DNA"/>
</dbReference>
<reference evidence="1 2" key="1">
    <citation type="submission" date="2019-06" db="EMBL/GenBank/DDBJ databases">
        <title>Wine fermentation using esterase from Monascus purpureus.</title>
        <authorList>
            <person name="Geng C."/>
            <person name="Zhang Y."/>
        </authorList>
    </citation>
    <scope>NUCLEOTIDE SEQUENCE [LARGE SCALE GENOMIC DNA]</scope>
    <source>
        <strain evidence="1">HQ1</strain>
    </source>
</reference>